<dbReference type="RefSeq" id="WP_169740464.1">
    <property type="nucleotide sequence ID" value="NZ_JAPVER010000020.1"/>
</dbReference>
<dbReference type="Proteomes" id="UP001074446">
    <property type="component" value="Unassembled WGS sequence"/>
</dbReference>
<sequence>MKKVKPTSRNIASVVIFVIIIVTVDYLFLRHLFWKRLFVNILIFVVYLVIFLKVINK</sequence>
<dbReference type="EMBL" id="JAPVES010000029">
    <property type="protein sequence ID" value="MCZ3371912.1"/>
    <property type="molecule type" value="Genomic_DNA"/>
</dbReference>
<evidence type="ECO:0000313" key="3">
    <source>
        <dbReference type="EMBL" id="MCZ3371912.1"/>
    </source>
</evidence>
<evidence type="ECO:0000313" key="4">
    <source>
        <dbReference type="Proteomes" id="UP001068021"/>
    </source>
</evidence>
<gene>
    <name evidence="3" type="ORF">O3H35_04645</name>
    <name evidence="2" type="ORF">O3H54_10980</name>
</gene>
<dbReference type="EMBL" id="JAPVER010000020">
    <property type="protein sequence ID" value="MCZ3366404.1"/>
    <property type="molecule type" value="Genomic_DNA"/>
</dbReference>
<name>A0A9E5DL87_9EURY</name>
<evidence type="ECO:0000313" key="2">
    <source>
        <dbReference type="EMBL" id="MCZ3366404.1"/>
    </source>
</evidence>
<keyword evidence="1" id="KW-1133">Transmembrane helix</keyword>
<feature type="transmembrane region" description="Helical" evidence="1">
    <location>
        <begin position="12"/>
        <end position="31"/>
    </location>
</feature>
<dbReference type="Proteomes" id="UP001068021">
    <property type="component" value="Unassembled WGS sequence"/>
</dbReference>
<keyword evidence="4" id="KW-1185">Reference proteome</keyword>
<protein>
    <submittedName>
        <fullName evidence="2">Uncharacterized protein</fullName>
    </submittedName>
</protein>
<reference evidence="2" key="1">
    <citation type="submission" date="2022-12" db="EMBL/GenBank/DDBJ databases">
        <title>Reclassification of two methanogenic archaea species isolated from the Kolyma lowland permafrost.</title>
        <authorList>
            <person name="Trubitsyn V.E."/>
            <person name="Rivkina E.M."/>
            <person name="Shcherbakova V.A."/>
        </authorList>
    </citation>
    <scope>NUCLEOTIDE SEQUENCE</scope>
    <source>
        <strain evidence="2">M2</strain>
        <strain evidence="3">MK4</strain>
    </source>
</reference>
<keyword evidence="1" id="KW-0472">Membrane</keyword>
<keyword evidence="1" id="KW-0812">Transmembrane</keyword>
<feature type="transmembrane region" description="Helical" evidence="1">
    <location>
        <begin position="37"/>
        <end position="55"/>
    </location>
</feature>
<accession>A0A9E5DL87</accession>
<proteinExistence type="predicted"/>
<comment type="caution">
    <text evidence="2">The sequence shown here is derived from an EMBL/GenBank/DDBJ whole genome shotgun (WGS) entry which is preliminary data.</text>
</comment>
<evidence type="ECO:0000256" key="1">
    <source>
        <dbReference type="SAM" id="Phobius"/>
    </source>
</evidence>
<dbReference type="AlphaFoldDB" id="A0A9E5DL87"/>
<organism evidence="2 4">
    <name type="scientific">Methanobacterium veterum</name>
    <dbReference type="NCBI Taxonomy" id="408577"/>
    <lineage>
        <taxon>Archaea</taxon>
        <taxon>Methanobacteriati</taxon>
        <taxon>Methanobacteriota</taxon>
        <taxon>Methanomada group</taxon>
        <taxon>Methanobacteria</taxon>
        <taxon>Methanobacteriales</taxon>
        <taxon>Methanobacteriaceae</taxon>
        <taxon>Methanobacterium</taxon>
    </lineage>
</organism>